<feature type="transmembrane region" description="Helical" evidence="1">
    <location>
        <begin position="299"/>
        <end position="317"/>
    </location>
</feature>
<proteinExistence type="predicted"/>
<keyword evidence="1" id="KW-1133">Transmembrane helix</keyword>
<accession>A0A1B1TAS3</accession>
<dbReference type="AlphaFoldDB" id="A0A1B1TAS3"/>
<keyword evidence="1" id="KW-0812">Transmembrane</keyword>
<evidence type="ECO:0000313" key="2">
    <source>
        <dbReference type="EMBL" id="ANV79382.1"/>
    </source>
</evidence>
<name>A0A1B1TAS3_9ARCH</name>
<keyword evidence="1" id="KW-0472">Membrane</keyword>
<sequence>MQRISLLMATMITILCFSNCYQVAAEESGDDDCWVILKESHEWIHEDEEMAKMHSTESNLTYDSQCRLVERIDTSYDSLHHDFISYNEDSTISNTSRYWYDSDGDIIYLWQEGFGYQNGILVSSNWAELSYYDGNFSVNQEYTTSYTYDGEGREIIANSTSSDSFTTIDTTYDEIGNIAYVNTSINGQLRSSIEYQYNSENRITKEISTTIYGSSQTSRTTNYSYDDSWKLVTKEQYDGPNNWTIYWNYSYDDKGNRIFEEFNRVGNSPWSTITTFTWGNGIEQIALQTDLDDDSSSNTWWVLFLIVLISVMTFIVFSRSKVGIIGNLIGKIIQEKVEGKVEEKFEEE</sequence>
<protein>
    <submittedName>
        <fullName evidence="2">Uncharacterized protein</fullName>
    </submittedName>
</protein>
<evidence type="ECO:0000256" key="1">
    <source>
        <dbReference type="SAM" id="Phobius"/>
    </source>
</evidence>
<organism evidence="2">
    <name type="scientific">uncultured Poseidoniia archaeon</name>
    <dbReference type="NCBI Taxonomy" id="1697135"/>
    <lineage>
        <taxon>Archaea</taxon>
        <taxon>Methanobacteriati</taxon>
        <taxon>Thermoplasmatota</taxon>
        <taxon>Candidatus Poseidoniia</taxon>
        <taxon>environmental samples</taxon>
    </lineage>
</organism>
<dbReference type="Gene3D" id="2.180.10.10">
    <property type="entry name" value="RHS repeat-associated core"/>
    <property type="match status" value="1"/>
</dbReference>
<dbReference type="EMBL" id="KP211825">
    <property type="protein sequence ID" value="ANV79382.1"/>
    <property type="molecule type" value="Genomic_DNA"/>
</dbReference>
<reference evidence="2" key="2">
    <citation type="journal article" date="2015" name="ISME J.">
        <title>A new class of marine Euryarchaeota group II from the Mediterranean deep chlorophyll maximum.</title>
        <authorList>
            <person name="Martin-Cuadrado A.B."/>
            <person name="Garcia-Heredia I."/>
            <person name="Molto A.G."/>
            <person name="Lopez-Ubeda R."/>
            <person name="Kimes N."/>
            <person name="Lopez-Garcia P."/>
            <person name="Moreira D."/>
            <person name="Rodriguez-Valera F."/>
        </authorList>
    </citation>
    <scope>NUCLEOTIDE SEQUENCE</scope>
</reference>
<reference evidence="2" key="1">
    <citation type="submission" date="2014-11" db="EMBL/GenBank/DDBJ databases">
        <authorList>
            <person name="Zhu J."/>
            <person name="Qi W."/>
            <person name="Song R."/>
        </authorList>
    </citation>
    <scope>NUCLEOTIDE SEQUENCE</scope>
</reference>